<feature type="compositionally biased region" description="Pro residues" evidence="3">
    <location>
        <begin position="63"/>
        <end position="78"/>
    </location>
</feature>
<gene>
    <name evidence="6" type="ORF">CALCODRAFT_494949</name>
</gene>
<organism evidence="6 7">
    <name type="scientific">Calocera cornea HHB12733</name>
    <dbReference type="NCBI Taxonomy" id="1353952"/>
    <lineage>
        <taxon>Eukaryota</taxon>
        <taxon>Fungi</taxon>
        <taxon>Dikarya</taxon>
        <taxon>Basidiomycota</taxon>
        <taxon>Agaricomycotina</taxon>
        <taxon>Dacrymycetes</taxon>
        <taxon>Dacrymycetales</taxon>
        <taxon>Dacrymycetaceae</taxon>
        <taxon>Calocera</taxon>
    </lineage>
</organism>
<evidence type="ECO:0000259" key="4">
    <source>
        <dbReference type="PROSITE" id="PS50014"/>
    </source>
</evidence>
<feature type="compositionally biased region" description="Acidic residues" evidence="3">
    <location>
        <begin position="658"/>
        <end position="677"/>
    </location>
</feature>
<dbReference type="PANTHER" id="PTHR22880">
    <property type="entry name" value="FALZ-RELATED BROMODOMAIN-CONTAINING PROTEINS"/>
    <property type="match status" value="1"/>
</dbReference>
<name>A0A165GTD8_9BASI</name>
<feature type="compositionally biased region" description="Low complexity" evidence="3">
    <location>
        <begin position="731"/>
        <end position="742"/>
    </location>
</feature>
<dbReference type="InterPro" id="IPR001487">
    <property type="entry name" value="Bromodomain"/>
</dbReference>
<feature type="region of interest" description="Disordered" evidence="3">
    <location>
        <begin position="826"/>
        <end position="935"/>
    </location>
</feature>
<feature type="domain" description="NET" evidence="5">
    <location>
        <begin position="750"/>
        <end position="833"/>
    </location>
</feature>
<protein>
    <submittedName>
        <fullName evidence="6">Bromodomain-containing protein</fullName>
    </submittedName>
</protein>
<dbReference type="PRINTS" id="PR00503">
    <property type="entry name" value="BROMODOMAIN"/>
</dbReference>
<dbReference type="Pfam" id="PF00439">
    <property type="entry name" value="Bromodomain"/>
    <property type="match status" value="2"/>
</dbReference>
<feature type="compositionally biased region" description="Polar residues" evidence="3">
    <location>
        <begin position="251"/>
        <end position="275"/>
    </location>
</feature>
<dbReference type="SMART" id="SM00297">
    <property type="entry name" value="BROMO"/>
    <property type="match status" value="2"/>
</dbReference>
<evidence type="ECO:0000256" key="1">
    <source>
        <dbReference type="ARBA" id="ARBA00023117"/>
    </source>
</evidence>
<dbReference type="InterPro" id="IPR036427">
    <property type="entry name" value="Bromodomain-like_sf"/>
</dbReference>
<feature type="compositionally biased region" description="Gly residues" evidence="3">
    <location>
        <begin position="844"/>
        <end position="858"/>
    </location>
</feature>
<dbReference type="InterPro" id="IPR050935">
    <property type="entry name" value="Bromo_chromatin_reader"/>
</dbReference>
<proteinExistence type="predicted"/>
<feature type="domain" description="Bromo" evidence="4">
    <location>
        <begin position="564"/>
        <end position="636"/>
    </location>
</feature>
<feature type="compositionally biased region" description="Polar residues" evidence="3">
    <location>
        <begin position="902"/>
        <end position="911"/>
    </location>
</feature>
<evidence type="ECO:0000256" key="3">
    <source>
        <dbReference type="SAM" id="MobiDB-lite"/>
    </source>
</evidence>
<feature type="compositionally biased region" description="Pro residues" evidence="3">
    <location>
        <begin position="14"/>
        <end position="23"/>
    </location>
</feature>
<dbReference type="InParanoid" id="A0A165GTD8"/>
<feature type="compositionally biased region" description="Low complexity" evidence="3">
    <location>
        <begin position="49"/>
        <end position="62"/>
    </location>
</feature>
<reference evidence="6 7" key="1">
    <citation type="journal article" date="2016" name="Mol. Biol. Evol.">
        <title>Comparative Genomics of Early-Diverging Mushroom-Forming Fungi Provides Insights into the Origins of Lignocellulose Decay Capabilities.</title>
        <authorList>
            <person name="Nagy L.G."/>
            <person name="Riley R."/>
            <person name="Tritt A."/>
            <person name="Adam C."/>
            <person name="Daum C."/>
            <person name="Floudas D."/>
            <person name="Sun H."/>
            <person name="Yadav J.S."/>
            <person name="Pangilinan J."/>
            <person name="Larsson K.H."/>
            <person name="Matsuura K."/>
            <person name="Barry K."/>
            <person name="Labutti K."/>
            <person name="Kuo R."/>
            <person name="Ohm R.A."/>
            <person name="Bhattacharya S.S."/>
            <person name="Shirouzu T."/>
            <person name="Yoshinaga Y."/>
            <person name="Martin F.M."/>
            <person name="Grigoriev I.V."/>
            <person name="Hibbett D.S."/>
        </authorList>
    </citation>
    <scope>NUCLEOTIDE SEQUENCE [LARGE SCALE GENOMIC DNA]</scope>
    <source>
        <strain evidence="6 7">HHB12733</strain>
    </source>
</reference>
<dbReference type="GO" id="GO:0000785">
    <property type="term" value="C:chromatin"/>
    <property type="evidence" value="ECO:0007669"/>
    <property type="project" value="TreeGrafter"/>
</dbReference>
<dbReference type="SUPFAM" id="SSF47370">
    <property type="entry name" value="Bromodomain"/>
    <property type="match status" value="2"/>
</dbReference>
<dbReference type="FunCoup" id="A0A165GTD8">
    <property type="interactions" value="617"/>
</dbReference>
<evidence type="ECO:0000256" key="2">
    <source>
        <dbReference type="PROSITE-ProRule" id="PRU00035"/>
    </source>
</evidence>
<evidence type="ECO:0000313" key="6">
    <source>
        <dbReference type="EMBL" id="KZT58449.1"/>
    </source>
</evidence>
<keyword evidence="1 2" id="KW-0103">Bromodomain</keyword>
<dbReference type="AlphaFoldDB" id="A0A165GTD8"/>
<dbReference type="GO" id="GO:0006355">
    <property type="term" value="P:regulation of DNA-templated transcription"/>
    <property type="evidence" value="ECO:0007669"/>
    <property type="project" value="TreeGrafter"/>
</dbReference>
<dbReference type="GO" id="GO:0006338">
    <property type="term" value="P:chromatin remodeling"/>
    <property type="evidence" value="ECO:0007669"/>
    <property type="project" value="TreeGrafter"/>
</dbReference>
<dbReference type="Proteomes" id="UP000076842">
    <property type="component" value="Unassembled WGS sequence"/>
</dbReference>
<feature type="region of interest" description="Disordered" evidence="3">
    <location>
        <begin position="699"/>
        <end position="766"/>
    </location>
</feature>
<dbReference type="OrthoDB" id="784962at2759"/>
<feature type="region of interest" description="Disordered" evidence="3">
    <location>
        <begin position="245"/>
        <end position="304"/>
    </location>
</feature>
<dbReference type="Gene3D" id="1.20.920.10">
    <property type="entry name" value="Bromodomain-like"/>
    <property type="match status" value="2"/>
</dbReference>
<feature type="domain" description="Bromo" evidence="4">
    <location>
        <begin position="330"/>
        <end position="426"/>
    </location>
</feature>
<dbReference type="InterPro" id="IPR027353">
    <property type="entry name" value="NET_dom"/>
</dbReference>
<feature type="region of interest" description="Disordered" evidence="3">
    <location>
        <begin position="1"/>
        <end position="122"/>
    </location>
</feature>
<dbReference type="EMBL" id="KV423951">
    <property type="protein sequence ID" value="KZT58449.1"/>
    <property type="molecule type" value="Genomic_DNA"/>
</dbReference>
<feature type="compositionally biased region" description="Basic and acidic residues" evidence="3">
    <location>
        <begin position="872"/>
        <end position="887"/>
    </location>
</feature>
<feature type="compositionally biased region" description="Acidic residues" evidence="3">
    <location>
        <begin position="914"/>
        <end position="935"/>
    </location>
</feature>
<dbReference type="PANTHER" id="PTHR22880:SF225">
    <property type="entry name" value="BROMODOMAIN-CONTAINING PROTEIN BET-1-RELATED"/>
    <property type="match status" value="1"/>
</dbReference>
<feature type="region of interest" description="Disordered" evidence="3">
    <location>
        <begin position="650"/>
        <end position="680"/>
    </location>
</feature>
<dbReference type="PROSITE" id="PS50014">
    <property type="entry name" value="BROMODOMAIN_2"/>
    <property type="match status" value="2"/>
</dbReference>
<dbReference type="Gene3D" id="1.20.1270.220">
    <property type="match status" value="1"/>
</dbReference>
<dbReference type="Pfam" id="PF17035">
    <property type="entry name" value="BET"/>
    <property type="match status" value="1"/>
</dbReference>
<evidence type="ECO:0000259" key="5">
    <source>
        <dbReference type="PROSITE" id="PS51525"/>
    </source>
</evidence>
<dbReference type="PROSITE" id="PS51525">
    <property type="entry name" value="NET"/>
    <property type="match status" value="1"/>
</dbReference>
<accession>A0A165GTD8</accession>
<sequence>MDANSTPASAVLPAPVPELPPAPQQVNGVLPPVDGQQYPSASPLPPPQAEAAEPAPTITEPTPAAPEPTPAVPEPAPHTAPELHVPLPSFNSSLDRASVVPQLDTPQDPASIPIHAPRGTPPPPVGQLLADVQIAEEADAPVSVAEVVDEVPVPPEAVLPPAQLLEPVAEPVVEPAPVHAPVQTLAPAPVASVAQPISEGVTPAVEQLRDLSVSPVKKRTAEEMEDDLDQVPRGFTVISPMDEMDVETPKQESTPTVTDDVSMDGPTQLSTSDSLMTVGRQENGEPPVKRQRLTPTPDLRIHTNGLNHSRVSTFSAAQHRLATASLRQLKKSRDASPFLKPVDTVGLNIPQYNTIIKHPMDLGTIEEKLLMSNPAIKPGTKQYSQMVEISELAPDKRYWSADEFMADVRLVFDNAFKFNGEVHVVGQMARRLLGIFDKQMEKMPAAEEPKPVMPIAQSAPIMPSVPSPPLVQQQPAVHPAPPKQQRRQSIAVPVIRRNSPETPTAVVRPKREIHPPPPKDLPYAEPTLGKKKRSGKGKGRERDDGTQEQLRFCAQVIQHLYKKQFYTAAYAFYDPVDHVALNIPDYPKIVKKPMDLSTMKKKLENQEYENAQEFYADFKLMIKNCRLYNPAGSPVRHAGDELSHIFDEKWKGLPPIVEPEDDEDEEEEEEEEIDDTDAAMAGVEAQVAKLVKTLEMMKKQKAEKQVKKKPSTPKEESKPKATKPRKPKPAPAAAGTPTAGPSKPRKKKDKDEESDEDGPVDFFKKRELAEEIPKLEGEALTDALAVIQEGMAQDNPMGADEEIELDIDILAPSVIRKLYRMVVEPAKKKREAEEKRKMRASGAAVGGGRAGGNAGKGASGRKGHPTGGLKRKSMDEAAEAEKIRMLEARLSMFNGGGAGDVSATSQPQQQVMMDVDESVSTEDESSSDDDDSGSE</sequence>
<dbReference type="GO" id="GO:0005634">
    <property type="term" value="C:nucleus"/>
    <property type="evidence" value="ECO:0007669"/>
    <property type="project" value="TreeGrafter"/>
</dbReference>
<dbReference type="STRING" id="1353952.A0A165GTD8"/>
<dbReference type="InterPro" id="IPR038336">
    <property type="entry name" value="NET_sf"/>
</dbReference>
<feature type="region of interest" description="Disordered" evidence="3">
    <location>
        <begin position="458"/>
        <end position="546"/>
    </location>
</feature>
<keyword evidence="7" id="KW-1185">Reference proteome</keyword>
<evidence type="ECO:0000313" key="7">
    <source>
        <dbReference type="Proteomes" id="UP000076842"/>
    </source>
</evidence>